<evidence type="ECO:0000256" key="2">
    <source>
        <dbReference type="PROSITE-ProRule" id="PRU00335"/>
    </source>
</evidence>
<sequence>MARPKFTQQELLDGARDAVLEHGLDASLAQVCALIGAPTGSLYYRFASRDHLMTSLWLRSIRRFHEGYLAAAATPDAREALRRCAVHIPRYCRDFPAEARAMMLYRHSELAVTAPKDLRAEVRAVNDEVWAALDDLAGRRYGTVHDPERAALVRMAVSQAPYGLVRPHVGGPVPQELDAIVVAAAEGILELGDFGSPQDPNPSAMDLRSLDVQARPAGH</sequence>
<gene>
    <name evidence="4" type="ORF">GV789_22955</name>
</gene>
<dbReference type="AlphaFoldDB" id="A0A6P1DCF4"/>
<comment type="caution">
    <text evidence="4">The sequence shown here is derived from an EMBL/GenBank/DDBJ whole genome shotgun (WGS) entry which is preliminary data.</text>
</comment>
<feature type="DNA-binding region" description="H-T-H motif" evidence="2">
    <location>
        <begin position="27"/>
        <end position="46"/>
    </location>
</feature>
<dbReference type="EMBL" id="JAAGUZ010000078">
    <property type="protein sequence ID" value="NEW47281.1"/>
    <property type="molecule type" value="Genomic_DNA"/>
</dbReference>
<keyword evidence="1 2" id="KW-0238">DNA-binding</keyword>
<evidence type="ECO:0000313" key="5">
    <source>
        <dbReference type="Proteomes" id="UP000468928"/>
    </source>
</evidence>
<dbReference type="Proteomes" id="UP000468928">
    <property type="component" value="Unassembled WGS sequence"/>
</dbReference>
<reference evidence="4 5" key="1">
    <citation type="submission" date="2020-01" db="EMBL/GenBank/DDBJ databases">
        <title>Genetics and antimicrobial susceptibilities of Nocardia species isolated from the soil; a comparison with species isolated from humans.</title>
        <authorList>
            <person name="Carrasco G."/>
            <person name="Monzon S."/>
            <person name="Sansegundo M."/>
            <person name="Garcia E."/>
            <person name="Garrido N."/>
            <person name="Medina M.J."/>
            <person name="Villalon P."/>
            <person name="Ramirez-Arocha A.C."/>
            <person name="Jimenez P."/>
            <person name="Cuesta I."/>
            <person name="Valdezate S."/>
        </authorList>
    </citation>
    <scope>NUCLEOTIDE SEQUENCE [LARGE SCALE GENOMIC DNA]</scope>
    <source>
        <strain evidence="4 5">CNM20110639</strain>
    </source>
</reference>
<dbReference type="Gene3D" id="1.10.357.10">
    <property type="entry name" value="Tetracycline Repressor, domain 2"/>
    <property type="match status" value="1"/>
</dbReference>
<dbReference type="RefSeq" id="WP_163829999.1">
    <property type="nucleotide sequence ID" value="NZ_JAAGUZ010000078.1"/>
</dbReference>
<evidence type="ECO:0000259" key="3">
    <source>
        <dbReference type="PROSITE" id="PS50977"/>
    </source>
</evidence>
<organism evidence="4 5">
    <name type="scientific">Nocardia cyriacigeorgica</name>
    <dbReference type="NCBI Taxonomy" id="135487"/>
    <lineage>
        <taxon>Bacteria</taxon>
        <taxon>Bacillati</taxon>
        <taxon>Actinomycetota</taxon>
        <taxon>Actinomycetes</taxon>
        <taxon>Mycobacteriales</taxon>
        <taxon>Nocardiaceae</taxon>
        <taxon>Nocardia</taxon>
    </lineage>
</organism>
<dbReference type="InterPro" id="IPR009057">
    <property type="entry name" value="Homeodomain-like_sf"/>
</dbReference>
<dbReference type="InterPro" id="IPR001647">
    <property type="entry name" value="HTH_TetR"/>
</dbReference>
<dbReference type="PROSITE" id="PS50977">
    <property type="entry name" value="HTH_TETR_2"/>
    <property type="match status" value="1"/>
</dbReference>
<evidence type="ECO:0000313" key="4">
    <source>
        <dbReference type="EMBL" id="NEW47281.1"/>
    </source>
</evidence>
<dbReference type="GO" id="GO:0003677">
    <property type="term" value="F:DNA binding"/>
    <property type="evidence" value="ECO:0007669"/>
    <property type="project" value="UniProtKB-UniRule"/>
</dbReference>
<accession>A0A6P1DCF4</accession>
<evidence type="ECO:0000256" key="1">
    <source>
        <dbReference type="ARBA" id="ARBA00023125"/>
    </source>
</evidence>
<feature type="domain" description="HTH tetR-type" evidence="3">
    <location>
        <begin position="5"/>
        <end position="64"/>
    </location>
</feature>
<dbReference type="SUPFAM" id="SSF46689">
    <property type="entry name" value="Homeodomain-like"/>
    <property type="match status" value="1"/>
</dbReference>
<name>A0A6P1DCF4_9NOCA</name>
<proteinExistence type="predicted"/>
<protein>
    <submittedName>
        <fullName evidence="4">TetR/AcrR family transcriptional regulator</fullName>
    </submittedName>
</protein>